<gene>
    <name evidence="3" type="ORF">ACFQ1O_04775</name>
</gene>
<protein>
    <submittedName>
        <fullName evidence="3">Porin family protein</fullName>
    </submittedName>
</protein>
<evidence type="ECO:0000313" key="3">
    <source>
        <dbReference type="EMBL" id="MFD0963313.1"/>
    </source>
</evidence>
<feature type="chain" id="PRO_5045221684" evidence="1">
    <location>
        <begin position="26"/>
        <end position="196"/>
    </location>
</feature>
<evidence type="ECO:0000256" key="1">
    <source>
        <dbReference type="SAM" id="SignalP"/>
    </source>
</evidence>
<evidence type="ECO:0000259" key="2">
    <source>
        <dbReference type="Pfam" id="PF13568"/>
    </source>
</evidence>
<proteinExistence type="predicted"/>
<dbReference type="Proteomes" id="UP001596997">
    <property type="component" value="Unassembled WGS sequence"/>
</dbReference>
<dbReference type="InterPro" id="IPR025665">
    <property type="entry name" value="Beta-barrel_OMP_2"/>
</dbReference>
<comment type="caution">
    <text evidence="3">The sequence shown here is derived from an EMBL/GenBank/DDBJ whole genome shotgun (WGS) entry which is preliminary data.</text>
</comment>
<reference evidence="4" key="1">
    <citation type="journal article" date="2019" name="Int. J. Syst. Evol. Microbiol.">
        <title>The Global Catalogue of Microorganisms (GCM) 10K type strain sequencing project: providing services to taxonomists for standard genome sequencing and annotation.</title>
        <authorList>
            <consortium name="The Broad Institute Genomics Platform"/>
            <consortium name="The Broad Institute Genome Sequencing Center for Infectious Disease"/>
            <person name="Wu L."/>
            <person name="Ma J."/>
        </authorList>
    </citation>
    <scope>NUCLEOTIDE SEQUENCE [LARGE SCALE GENOMIC DNA]</scope>
    <source>
        <strain evidence="4">CCUG 62114</strain>
    </source>
</reference>
<dbReference type="Pfam" id="PF13568">
    <property type="entry name" value="OMP_b-brl_2"/>
    <property type="match status" value="1"/>
</dbReference>
<keyword evidence="1" id="KW-0732">Signal</keyword>
<keyword evidence="4" id="KW-1185">Reference proteome</keyword>
<evidence type="ECO:0000313" key="4">
    <source>
        <dbReference type="Proteomes" id="UP001596997"/>
    </source>
</evidence>
<feature type="domain" description="Outer membrane protein beta-barrel" evidence="2">
    <location>
        <begin position="20"/>
        <end position="178"/>
    </location>
</feature>
<accession>A0ABW3I0K9</accession>
<dbReference type="RefSeq" id="WP_377713891.1">
    <property type="nucleotide sequence ID" value="NZ_JBHTJM010000005.1"/>
</dbReference>
<name>A0ABW3I0K9_9FLAO</name>
<organism evidence="3 4">
    <name type="scientific">Pseudofulvibacter geojedonensis</name>
    <dbReference type="NCBI Taxonomy" id="1123758"/>
    <lineage>
        <taxon>Bacteria</taxon>
        <taxon>Pseudomonadati</taxon>
        <taxon>Bacteroidota</taxon>
        <taxon>Flavobacteriia</taxon>
        <taxon>Flavobacteriales</taxon>
        <taxon>Flavobacteriaceae</taxon>
        <taxon>Pseudofulvibacter</taxon>
    </lineage>
</organism>
<dbReference type="EMBL" id="JBHTJM010000005">
    <property type="protein sequence ID" value="MFD0963313.1"/>
    <property type="molecule type" value="Genomic_DNA"/>
</dbReference>
<feature type="signal peptide" evidence="1">
    <location>
        <begin position="1"/>
        <end position="25"/>
    </location>
</feature>
<sequence>MKISKAILSLGILLSIQLGFSQENADNDRSSVGLKAGYNSSSVRTDSGSEANHKSGFYIGFFGESFVGKSISIQPELMYSQQGYEVETSSYTYTQKLNYINLPIMIKVYPVEGFYLELGPQIGYAISHKEEFDSSLINSSREFEPNSFTWGLNGGIGFVTKGGFGINARYHYGLGEVINDSNYFNNVLQIGVALHF</sequence>